<evidence type="ECO:0000313" key="1">
    <source>
        <dbReference type="EMBL" id="KKL21844.1"/>
    </source>
</evidence>
<name>A0A0F9BIU3_9ZZZZ</name>
<organism evidence="1">
    <name type="scientific">marine sediment metagenome</name>
    <dbReference type="NCBI Taxonomy" id="412755"/>
    <lineage>
        <taxon>unclassified sequences</taxon>
        <taxon>metagenomes</taxon>
        <taxon>ecological metagenomes</taxon>
    </lineage>
</organism>
<gene>
    <name evidence="1" type="ORF">LCGC14_2441410</name>
</gene>
<protein>
    <submittedName>
        <fullName evidence="1">Uncharacterized protein</fullName>
    </submittedName>
</protein>
<sequence>MSNCMLLAPVKSCSKCKQEFPATAEYFYKDCREKSGLCSRCKDCAKQYQQSDRGKESHKRGNAKAYGTIWGYLGHVYKNMKYRCNDPKCSSYKYYGGRGIKCLFTLDEFRGYVINVLQVDPRGLTIDRIDNSGHYEPGNIRFVTQEVNNQNRG</sequence>
<comment type="caution">
    <text evidence="1">The sequence shown here is derived from an EMBL/GenBank/DDBJ whole genome shotgun (WGS) entry which is preliminary data.</text>
</comment>
<accession>A0A0F9BIU3</accession>
<reference evidence="1" key="1">
    <citation type="journal article" date="2015" name="Nature">
        <title>Complex archaea that bridge the gap between prokaryotes and eukaryotes.</title>
        <authorList>
            <person name="Spang A."/>
            <person name="Saw J.H."/>
            <person name="Jorgensen S.L."/>
            <person name="Zaremba-Niedzwiedzka K."/>
            <person name="Martijn J."/>
            <person name="Lind A.E."/>
            <person name="van Eijk R."/>
            <person name="Schleper C."/>
            <person name="Guy L."/>
            <person name="Ettema T.J."/>
        </authorList>
    </citation>
    <scope>NUCLEOTIDE SEQUENCE</scope>
</reference>
<dbReference type="EMBL" id="LAZR01037579">
    <property type="protein sequence ID" value="KKL21844.1"/>
    <property type="molecule type" value="Genomic_DNA"/>
</dbReference>
<proteinExistence type="predicted"/>
<dbReference type="AlphaFoldDB" id="A0A0F9BIU3"/>